<organism evidence="3 4">
    <name type="scientific">Digitaria exilis</name>
    <dbReference type="NCBI Taxonomy" id="1010633"/>
    <lineage>
        <taxon>Eukaryota</taxon>
        <taxon>Viridiplantae</taxon>
        <taxon>Streptophyta</taxon>
        <taxon>Embryophyta</taxon>
        <taxon>Tracheophyta</taxon>
        <taxon>Spermatophyta</taxon>
        <taxon>Magnoliopsida</taxon>
        <taxon>Liliopsida</taxon>
        <taxon>Poales</taxon>
        <taxon>Poaceae</taxon>
        <taxon>PACMAD clade</taxon>
        <taxon>Panicoideae</taxon>
        <taxon>Panicodae</taxon>
        <taxon>Paniceae</taxon>
        <taxon>Anthephorinae</taxon>
        <taxon>Digitaria</taxon>
    </lineage>
</organism>
<comment type="caution">
    <text evidence="3">The sequence shown here is derived from an EMBL/GenBank/DDBJ whole genome shotgun (WGS) entry which is preliminary data.</text>
</comment>
<dbReference type="Pfam" id="PF00106">
    <property type="entry name" value="adh_short"/>
    <property type="match status" value="5"/>
</dbReference>
<keyword evidence="1" id="KW-0521">NADP</keyword>
<dbReference type="PANTHER" id="PTHR42898:SF25">
    <property type="entry name" value="TROPINONE REDUCTASE"/>
    <property type="match status" value="1"/>
</dbReference>
<keyword evidence="4" id="KW-1185">Reference proteome</keyword>
<dbReference type="EMBL" id="JACEFO010002324">
    <property type="protein sequence ID" value="KAF8665976.1"/>
    <property type="molecule type" value="Genomic_DNA"/>
</dbReference>
<evidence type="ECO:0000313" key="3">
    <source>
        <dbReference type="EMBL" id="KAF8665976.1"/>
    </source>
</evidence>
<dbReference type="FunFam" id="3.40.50.720:FF:000084">
    <property type="entry name" value="Short-chain dehydrogenase reductase"/>
    <property type="match status" value="1"/>
</dbReference>
<name>A0A835AQU7_9POAL</name>
<reference evidence="3" key="1">
    <citation type="submission" date="2020-07" db="EMBL/GenBank/DDBJ databases">
        <title>Genome sequence and genetic diversity analysis of an under-domesticated orphan crop, white fonio (Digitaria exilis).</title>
        <authorList>
            <person name="Bennetzen J.L."/>
            <person name="Chen S."/>
            <person name="Ma X."/>
            <person name="Wang X."/>
            <person name="Yssel A.E.J."/>
            <person name="Chaluvadi S.R."/>
            <person name="Johnson M."/>
            <person name="Gangashetty P."/>
            <person name="Hamidou F."/>
            <person name="Sanogo M.D."/>
            <person name="Zwaenepoel A."/>
            <person name="Wallace J."/>
            <person name="Van De Peer Y."/>
            <person name="Van Deynze A."/>
        </authorList>
    </citation>
    <scope>NUCLEOTIDE SEQUENCE</scope>
    <source>
        <tissue evidence="3">Leaves</tissue>
    </source>
</reference>
<dbReference type="Gene3D" id="3.40.50.720">
    <property type="entry name" value="NAD(P)-binding Rossmann-like Domain"/>
    <property type="match status" value="7"/>
</dbReference>
<dbReference type="GO" id="GO:0016491">
    <property type="term" value="F:oxidoreductase activity"/>
    <property type="evidence" value="ECO:0007669"/>
    <property type="project" value="UniProtKB-KW"/>
</dbReference>
<evidence type="ECO:0000256" key="2">
    <source>
        <dbReference type="ARBA" id="ARBA00023002"/>
    </source>
</evidence>
<evidence type="ECO:0000256" key="1">
    <source>
        <dbReference type="ARBA" id="ARBA00022857"/>
    </source>
</evidence>
<dbReference type="OrthoDB" id="417891at2759"/>
<dbReference type="InterPro" id="IPR002347">
    <property type="entry name" value="SDR_fam"/>
</dbReference>
<dbReference type="Pfam" id="PF13561">
    <property type="entry name" value="adh_short_C2"/>
    <property type="match status" value="3"/>
</dbReference>
<dbReference type="PRINTS" id="PR00081">
    <property type="entry name" value="GDHRDH"/>
</dbReference>
<dbReference type="InterPro" id="IPR045000">
    <property type="entry name" value="TR"/>
</dbReference>
<dbReference type="Proteomes" id="UP000636709">
    <property type="component" value="Unassembled WGS sequence"/>
</dbReference>
<accession>A0A835AQU7</accession>
<proteinExistence type="predicted"/>
<gene>
    <name evidence="3" type="ORF">HU200_054064</name>
</gene>
<dbReference type="AlphaFoldDB" id="A0A835AQU7"/>
<dbReference type="InterPro" id="IPR036291">
    <property type="entry name" value="NAD(P)-bd_dom_sf"/>
</dbReference>
<dbReference type="SUPFAM" id="SSF51735">
    <property type="entry name" value="NAD(P)-binding Rossmann-fold domains"/>
    <property type="match status" value="5"/>
</dbReference>
<sequence>MAAAGGGERWSLAGATALVTGGSKGIGHAIVEELAGLGARVHTCSRNAAELEESRRRWADKGLVVTVSVCDVGDRTDREKLMAVVNDTFAGKLDILVMFKPAAGYTAEDYSRIMATNLESCFHLSQLAYPLLVNASITGGGSIIHISSTAGFLGMAGGMAAGGERWSLAGATALVTGGSKGIGHAIVEELAGLGVRVHTCSRNAAELEECRRRWADKGLVVTVSVCDVGDRTDREKLMAVVEDTSNNKLDILMVVKPAVEFTGDDYSRIMATNLEACFHLSQLAYPLLRNASVAGGGSIVHISSIGSCISYPGLAPAEIASVVSFLCMPAASYVTGQVIYVDGGRTIMSYSESVGSLRVAIVTSREEINWQIASTYVVLVAGRGTEGAMAAAATGRERWSLAGATALVTGGSKGIGHAIVEELARFGARVHTCSRNAAELEDCRRRWAEKGLVVTVSVCDVGDRADREKLMAVVKDTFDGKLDILVIFKPAVECTGEDYSRIMATNLESCFHLSQLAYPLLVNASIAGGGSIVNISSTAGCLGCPGVVWAHDKIRVNCVAPGIIITDMTKDVLEQEYQRIPLRRSGKPEEVASVVSFLCMPTASYVTGQVIYVDGEVEPGRHDGAGHRRQQGDRLRHVEELTRFGAKVHTCAQNAAELEDSRRRWPDKGLVVTVSEKLMAVVNENFDGKLHILVRSFCMHEETVNNAAQVMFKPAVESTAEDYTRLMATNLESCFHLSQLAHPMLLNATVAGGGSIVNISSIGTYMAFPDMAGGERWSLAGTMALVTGGSKGIGHAIVEELAGFGARVHTCARNVEELEESRRLWAEKGLEVTVSVCDVCVRADRENLMATIMATFDGKLDILVIVKPAVECTGDDYSQLMATNLESCFHLSQLVHPLLRNASIAGGGSIINISSTASYIGLPGFVVYSITKGMDCTGKPEEVASVVTFLCMPTASYVTGQVIYVDGGPKVTVAARSPLDKRAYGVPASVRI</sequence>
<dbReference type="PANTHER" id="PTHR42898">
    <property type="entry name" value="TROPINONE REDUCTASE"/>
    <property type="match status" value="1"/>
</dbReference>
<evidence type="ECO:0000313" key="4">
    <source>
        <dbReference type="Proteomes" id="UP000636709"/>
    </source>
</evidence>
<dbReference type="CDD" id="cd05233">
    <property type="entry name" value="SDR_c"/>
    <property type="match status" value="1"/>
</dbReference>
<protein>
    <submittedName>
        <fullName evidence="3">Uncharacterized protein</fullName>
    </submittedName>
</protein>
<keyword evidence="2" id="KW-0560">Oxidoreductase</keyword>